<dbReference type="PANTHER" id="PTHR21724">
    <property type="entry name" value="SHKT DOMAIN-CONTAINING PROTEIN"/>
    <property type="match status" value="1"/>
</dbReference>
<feature type="disulfide bond" evidence="1">
    <location>
        <begin position="47"/>
        <end position="81"/>
    </location>
</feature>
<name>A0AAN8F6Q4_TRICO</name>
<dbReference type="PANTHER" id="PTHR21724:SF109">
    <property type="entry name" value="SHKT DOMAIN-CONTAINING PROTEIN"/>
    <property type="match status" value="1"/>
</dbReference>
<feature type="region of interest" description="Disordered" evidence="2">
    <location>
        <begin position="212"/>
        <end position="232"/>
    </location>
</feature>
<evidence type="ECO:0000313" key="5">
    <source>
        <dbReference type="Proteomes" id="UP001331761"/>
    </source>
</evidence>
<dbReference type="Gene3D" id="1.10.10.1940">
    <property type="match status" value="1"/>
</dbReference>
<dbReference type="Proteomes" id="UP001331761">
    <property type="component" value="Unassembled WGS sequence"/>
</dbReference>
<organism evidence="4 5">
    <name type="scientific">Trichostrongylus colubriformis</name>
    <name type="common">Black scour worm</name>
    <dbReference type="NCBI Taxonomy" id="6319"/>
    <lineage>
        <taxon>Eukaryota</taxon>
        <taxon>Metazoa</taxon>
        <taxon>Ecdysozoa</taxon>
        <taxon>Nematoda</taxon>
        <taxon>Chromadorea</taxon>
        <taxon>Rhabditida</taxon>
        <taxon>Rhabditina</taxon>
        <taxon>Rhabditomorpha</taxon>
        <taxon>Strongyloidea</taxon>
        <taxon>Trichostrongylidae</taxon>
        <taxon>Trichostrongylus</taxon>
    </lineage>
</organism>
<keyword evidence="1" id="KW-1015">Disulfide bond</keyword>
<dbReference type="SMART" id="SM00254">
    <property type="entry name" value="ShKT"/>
    <property type="match status" value="4"/>
</dbReference>
<feature type="compositionally biased region" description="Polar residues" evidence="2">
    <location>
        <begin position="212"/>
        <end position="221"/>
    </location>
</feature>
<feature type="domain" description="ShKT" evidence="3">
    <location>
        <begin position="47"/>
        <end position="81"/>
    </location>
</feature>
<evidence type="ECO:0000256" key="2">
    <source>
        <dbReference type="SAM" id="MobiDB-lite"/>
    </source>
</evidence>
<comment type="caution">
    <text evidence="4">The sequence shown here is derived from an EMBL/GenBank/DDBJ whole genome shotgun (WGS) entry which is preliminary data.</text>
</comment>
<proteinExistence type="predicted"/>
<dbReference type="PROSITE" id="PS51670">
    <property type="entry name" value="SHKT"/>
    <property type="match status" value="4"/>
</dbReference>
<feature type="disulfide bond" evidence="1">
    <location>
        <begin position="114"/>
        <end position="148"/>
    </location>
</feature>
<keyword evidence="5" id="KW-1185">Reference proteome</keyword>
<feature type="disulfide bond" evidence="1">
    <location>
        <begin position="3"/>
        <end position="37"/>
    </location>
</feature>
<comment type="caution">
    <text evidence="1">Lacks conserved residue(s) required for the propagation of feature annotation.</text>
</comment>
<accession>A0AAN8F6Q4</accession>
<feature type="domain" description="ShKT" evidence="3">
    <location>
        <begin position="158"/>
        <end position="191"/>
    </location>
</feature>
<feature type="domain" description="ShKT" evidence="3">
    <location>
        <begin position="114"/>
        <end position="148"/>
    </location>
</feature>
<feature type="non-terminal residue" evidence="4">
    <location>
        <position position="1"/>
    </location>
</feature>
<gene>
    <name evidence="4" type="ORF">GCK32_009868</name>
</gene>
<feature type="domain" description="ShKT" evidence="3">
    <location>
        <begin position="3"/>
        <end position="37"/>
    </location>
</feature>
<evidence type="ECO:0000259" key="3">
    <source>
        <dbReference type="PROSITE" id="PS51670"/>
    </source>
</evidence>
<dbReference type="InterPro" id="IPR003582">
    <property type="entry name" value="ShKT_dom"/>
</dbReference>
<dbReference type="EMBL" id="WIXE01015657">
    <property type="protein sequence ID" value="KAK5973297.1"/>
    <property type="molecule type" value="Genomic_DNA"/>
</dbReference>
<evidence type="ECO:0000256" key="1">
    <source>
        <dbReference type="PROSITE-ProRule" id="PRU01005"/>
    </source>
</evidence>
<evidence type="ECO:0000313" key="4">
    <source>
        <dbReference type="EMBL" id="KAK5973297.1"/>
    </source>
</evidence>
<dbReference type="AlphaFoldDB" id="A0AAN8F6Q4"/>
<reference evidence="4 5" key="1">
    <citation type="submission" date="2019-10" db="EMBL/GenBank/DDBJ databases">
        <title>Assembly and Annotation for the nematode Trichostrongylus colubriformis.</title>
        <authorList>
            <person name="Martin J."/>
        </authorList>
    </citation>
    <scope>NUCLEOTIDE SEQUENCE [LARGE SCALE GENOMIC DNA]</scope>
    <source>
        <strain evidence="4">G859</strain>
        <tissue evidence="4">Whole worm</tissue>
    </source>
</reference>
<sequence>ETCFNENQCCAPWAATGECSRNPGYMTEWCKASCGICRTQYRLVDDCSDRHVNCKGWANAGECQSNTLWMTENCRLSCGKCAQTRAQICAPHGGAGAEATTTAPQPVCEASEGCFNENVCCAYWSLLGECRKTPTYMACNCKVSCGHCVPLDYGYGSCLDYHRDCAGWARQGECEKNPWMSENCRASCRTCYSQWDLRRMCRGAVGSVAPVSTQRPRQQIVNKPPPTWSQGSWGRGGFDYEDHWGGMGGGLMDWGTGAGGGIQNGWGGPPPSWMIQPRTSWFRRAKRD</sequence>
<protein>
    <recommendedName>
        <fullName evidence="3">ShKT domain-containing protein</fullName>
    </recommendedName>
</protein>
<dbReference type="Pfam" id="PF01549">
    <property type="entry name" value="ShK"/>
    <property type="match status" value="4"/>
</dbReference>